<dbReference type="NCBIfam" id="NF001452">
    <property type="entry name" value="PRK00311.1"/>
    <property type="match status" value="1"/>
</dbReference>
<dbReference type="PIRSF" id="PIRSF000388">
    <property type="entry name" value="Pantoate_hydroxy_MeTrfase"/>
    <property type="match status" value="1"/>
</dbReference>
<dbReference type="GO" id="GO:0005737">
    <property type="term" value="C:cytoplasm"/>
    <property type="evidence" value="ECO:0007669"/>
    <property type="project" value="UniProtKB-SubCell"/>
</dbReference>
<feature type="binding site" evidence="7 10">
    <location>
        <position position="49"/>
    </location>
    <ligand>
        <name>Mg(2+)</name>
        <dbReference type="ChEBI" id="CHEBI:18420"/>
    </ligand>
</feature>
<gene>
    <name evidence="7 11" type="primary">panB</name>
    <name evidence="11" type="ORF">O3V59_00485</name>
</gene>
<dbReference type="FunFam" id="3.20.20.60:FF:000003">
    <property type="entry name" value="3-methyl-2-oxobutanoate hydroxymethyltransferase"/>
    <property type="match status" value="1"/>
</dbReference>
<keyword evidence="5 7" id="KW-0808">Transferase</keyword>
<dbReference type="InterPro" id="IPR003700">
    <property type="entry name" value="Pantoate_hydroxy_MeTrfase"/>
</dbReference>
<evidence type="ECO:0000256" key="3">
    <source>
        <dbReference type="ARBA" id="ARBA00011424"/>
    </source>
</evidence>
<dbReference type="Gene3D" id="3.20.20.60">
    <property type="entry name" value="Phosphoenolpyruvate-binding domains"/>
    <property type="match status" value="1"/>
</dbReference>
<feature type="binding site" evidence="7 9">
    <location>
        <begin position="49"/>
        <end position="50"/>
    </location>
    <ligand>
        <name>3-methyl-2-oxobutanoate</name>
        <dbReference type="ChEBI" id="CHEBI:11851"/>
    </ligand>
</feature>
<dbReference type="CDD" id="cd06557">
    <property type="entry name" value="KPHMT-like"/>
    <property type="match status" value="1"/>
</dbReference>
<proteinExistence type="inferred from homology"/>
<evidence type="ECO:0000256" key="6">
    <source>
        <dbReference type="ARBA" id="ARBA00056497"/>
    </source>
</evidence>
<evidence type="ECO:0000256" key="10">
    <source>
        <dbReference type="PIRSR" id="PIRSR000388-3"/>
    </source>
</evidence>
<dbReference type="HAMAP" id="MF_00156">
    <property type="entry name" value="PanB"/>
    <property type="match status" value="1"/>
</dbReference>
<comment type="subcellular location">
    <subcellularLocation>
        <location evidence="7">Cytoplasm</location>
    </subcellularLocation>
</comment>
<dbReference type="EMBL" id="JAPYYP010000001">
    <property type="protein sequence ID" value="MDA5106827.1"/>
    <property type="molecule type" value="Genomic_DNA"/>
</dbReference>
<dbReference type="GO" id="GO:0003864">
    <property type="term" value="F:3-methyl-2-oxobutanoate hydroxymethyltransferase activity"/>
    <property type="evidence" value="ECO:0007669"/>
    <property type="project" value="UniProtKB-UniRule"/>
</dbReference>
<evidence type="ECO:0000256" key="4">
    <source>
        <dbReference type="ARBA" id="ARBA00022655"/>
    </source>
</evidence>
<feature type="binding site" evidence="7 10">
    <location>
        <position position="120"/>
    </location>
    <ligand>
        <name>Mg(2+)</name>
        <dbReference type="ChEBI" id="CHEBI:18420"/>
    </ligand>
</feature>
<evidence type="ECO:0000256" key="1">
    <source>
        <dbReference type="ARBA" id="ARBA00005033"/>
    </source>
</evidence>
<protein>
    <recommendedName>
        <fullName evidence="7">3-methyl-2-oxobutanoate hydroxymethyltransferase</fullName>
        <ecNumber evidence="7">2.1.2.11</ecNumber>
    </recommendedName>
    <alternativeName>
        <fullName evidence="7">Ketopantoate hydroxymethyltransferase</fullName>
        <shortName evidence="7">KPHMT</shortName>
    </alternativeName>
</protein>
<evidence type="ECO:0000256" key="9">
    <source>
        <dbReference type="PIRSR" id="PIRSR000388-2"/>
    </source>
</evidence>
<dbReference type="RefSeq" id="WP_271139230.1">
    <property type="nucleotide sequence ID" value="NZ_JAPYYP010000001.1"/>
</dbReference>
<keyword evidence="7 10" id="KW-0479">Metal-binding</keyword>
<dbReference type="PANTHER" id="PTHR20881:SF0">
    <property type="entry name" value="3-METHYL-2-OXOBUTANOATE HYDROXYMETHYLTRANSFERASE"/>
    <property type="match status" value="1"/>
</dbReference>
<dbReference type="InterPro" id="IPR040442">
    <property type="entry name" value="Pyrv_kinase-like_dom_sf"/>
</dbReference>
<dbReference type="GO" id="GO:0015940">
    <property type="term" value="P:pantothenate biosynthetic process"/>
    <property type="evidence" value="ECO:0007669"/>
    <property type="project" value="UniProtKB-UniRule"/>
</dbReference>
<keyword evidence="4 7" id="KW-0566">Pantothenate biosynthesis</keyword>
<comment type="cofactor">
    <cofactor evidence="7 10">
        <name>Mg(2+)</name>
        <dbReference type="ChEBI" id="CHEBI:18420"/>
    </cofactor>
    <text evidence="7 10">Binds 1 Mg(2+) ion per subunit.</text>
</comment>
<reference evidence="11" key="1">
    <citation type="submission" date="2022-12" db="EMBL/GenBank/DDBJ databases">
        <title>Draft genome sequence of the thermophilic strain Brevibacillus thermoruber HT42, isolated from Los Humeros, Puebla, Mexico, with biotechnological potential.</title>
        <authorList>
            <person name="Lara Sanchez J."/>
            <person name="Solis Palacios R."/>
            <person name="Bustos Baena A.S."/>
            <person name="Ruz Baez A.E."/>
            <person name="Espinosa Luna G."/>
            <person name="Oliart Ros R.M."/>
        </authorList>
    </citation>
    <scope>NUCLEOTIDE SEQUENCE</scope>
    <source>
        <strain evidence="11">HT42</strain>
    </source>
</reference>
<feature type="active site" description="Proton acceptor" evidence="7 8">
    <location>
        <position position="187"/>
    </location>
</feature>
<evidence type="ECO:0000256" key="2">
    <source>
        <dbReference type="ARBA" id="ARBA00008676"/>
    </source>
</evidence>
<dbReference type="AlphaFoldDB" id="A0A9X3TM28"/>
<feature type="binding site" evidence="7 9">
    <location>
        <position position="88"/>
    </location>
    <ligand>
        <name>3-methyl-2-oxobutanoate</name>
        <dbReference type="ChEBI" id="CHEBI:11851"/>
    </ligand>
</feature>
<dbReference type="GO" id="GO:0000287">
    <property type="term" value="F:magnesium ion binding"/>
    <property type="evidence" value="ECO:0007669"/>
    <property type="project" value="TreeGrafter"/>
</dbReference>
<feature type="binding site" evidence="7 10">
    <location>
        <position position="88"/>
    </location>
    <ligand>
        <name>Mg(2+)</name>
        <dbReference type="ChEBI" id="CHEBI:18420"/>
    </ligand>
</feature>
<dbReference type="Proteomes" id="UP001151071">
    <property type="component" value="Unassembled WGS sequence"/>
</dbReference>
<comment type="catalytic activity">
    <reaction evidence="7">
        <text>(6R)-5,10-methylene-5,6,7,8-tetrahydrofolate + 3-methyl-2-oxobutanoate + H2O = 2-dehydropantoate + (6S)-5,6,7,8-tetrahydrofolate</text>
        <dbReference type="Rhea" id="RHEA:11824"/>
        <dbReference type="ChEBI" id="CHEBI:11561"/>
        <dbReference type="ChEBI" id="CHEBI:11851"/>
        <dbReference type="ChEBI" id="CHEBI:15377"/>
        <dbReference type="ChEBI" id="CHEBI:15636"/>
        <dbReference type="ChEBI" id="CHEBI:57453"/>
        <dbReference type="EC" id="2.1.2.11"/>
    </reaction>
</comment>
<comment type="subunit">
    <text evidence="3 7">Homodecamer; pentamer of dimers.</text>
</comment>
<organism evidence="11 12">
    <name type="scientific">Brevibacillus thermoruber</name>
    <dbReference type="NCBI Taxonomy" id="33942"/>
    <lineage>
        <taxon>Bacteria</taxon>
        <taxon>Bacillati</taxon>
        <taxon>Bacillota</taxon>
        <taxon>Bacilli</taxon>
        <taxon>Bacillales</taxon>
        <taxon>Paenibacillaceae</taxon>
        <taxon>Brevibacillus</taxon>
    </lineage>
</organism>
<evidence type="ECO:0000313" key="11">
    <source>
        <dbReference type="EMBL" id="MDA5106827.1"/>
    </source>
</evidence>
<evidence type="ECO:0000256" key="8">
    <source>
        <dbReference type="PIRSR" id="PIRSR000388-1"/>
    </source>
</evidence>
<feature type="binding site" evidence="7 9">
    <location>
        <position position="118"/>
    </location>
    <ligand>
        <name>3-methyl-2-oxobutanoate</name>
        <dbReference type="ChEBI" id="CHEBI:11851"/>
    </ligand>
</feature>
<keyword evidence="7 10" id="KW-0460">Magnesium</keyword>
<name>A0A9X3TM28_9BACL</name>
<evidence type="ECO:0000313" key="12">
    <source>
        <dbReference type="Proteomes" id="UP001151071"/>
    </source>
</evidence>
<dbReference type="EC" id="2.1.2.11" evidence="7"/>
<keyword evidence="12" id="KW-1185">Reference proteome</keyword>
<dbReference type="SUPFAM" id="SSF51621">
    <property type="entry name" value="Phosphoenolpyruvate/pyruvate domain"/>
    <property type="match status" value="1"/>
</dbReference>
<comment type="function">
    <text evidence="6 7">Catalyzes the reversible reaction in which hydroxymethyl group from 5,10-methylenetetrahydrofolate is transferred onto alpha-ketoisovalerate to form ketopantoate.</text>
</comment>
<comment type="caution">
    <text evidence="11">The sequence shown here is derived from an EMBL/GenBank/DDBJ whole genome shotgun (WGS) entry which is preliminary data.</text>
</comment>
<comment type="similarity">
    <text evidence="2 7">Belongs to the PanB family.</text>
</comment>
<dbReference type="Pfam" id="PF02548">
    <property type="entry name" value="Pantoate_transf"/>
    <property type="match status" value="1"/>
</dbReference>
<comment type="pathway">
    <text evidence="1 7">Cofactor biosynthesis; (R)-pantothenate biosynthesis; (R)-pantoate from 3-methyl-2-oxobutanoate: step 1/2.</text>
</comment>
<dbReference type="InterPro" id="IPR015813">
    <property type="entry name" value="Pyrv/PenolPyrv_kinase-like_dom"/>
</dbReference>
<sequence length="288" mass="30988">MTNNLAPVTTSDLRKKKRDGQPIAMVTAYDFPSAKLVEEAGADMILVGDSLGMVVLGYDSTIPVTMDDMLHHTKAVTRAVKRAFVVSDMPFLSYHGTVEEAVKNAGRLLQEGLAKAVKMEGGRELAPIVTRCVQAGIPVMGHIGLTPQAVHQLGGYKVQGRDLAQARRLLEDAMALEEAGVFTLVLECVPQEVAAVIADKLEIPVIGIGAGPSCDGQVLVLHDLVGYGSSDWKPKFAKRYADTGIVIREAVAAYVSEVKDRRFPAPEHVFHAAEETVKQLYGEGGGRR</sequence>
<evidence type="ECO:0000256" key="7">
    <source>
        <dbReference type="HAMAP-Rule" id="MF_00156"/>
    </source>
</evidence>
<dbReference type="PANTHER" id="PTHR20881">
    <property type="entry name" value="3-METHYL-2-OXOBUTANOATE HYDROXYMETHYLTRANSFERASE"/>
    <property type="match status" value="1"/>
</dbReference>
<keyword evidence="7" id="KW-0963">Cytoplasm</keyword>
<evidence type="ECO:0000256" key="5">
    <source>
        <dbReference type="ARBA" id="ARBA00022679"/>
    </source>
</evidence>
<dbReference type="NCBIfam" id="TIGR00222">
    <property type="entry name" value="panB"/>
    <property type="match status" value="1"/>
</dbReference>
<accession>A0A9X3TM28</accession>